<dbReference type="OrthoDB" id="1297091at2759"/>
<keyword evidence="7" id="KW-1185">Reference proteome</keyword>
<evidence type="ECO:0000313" key="6">
    <source>
        <dbReference type="EMBL" id="PHT53133.1"/>
    </source>
</evidence>
<dbReference type="Proteomes" id="UP000224567">
    <property type="component" value="Unassembled WGS sequence"/>
</dbReference>
<reference evidence="6 7" key="1">
    <citation type="journal article" date="2017" name="Genome Biol.">
        <title>New reference genome sequences of hot pepper reveal the massive evolution of plant disease-resistance genes by retroduplication.</title>
        <authorList>
            <person name="Kim S."/>
            <person name="Park J."/>
            <person name="Yeom S.I."/>
            <person name="Kim Y.M."/>
            <person name="Seo E."/>
            <person name="Kim K.T."/>
            <person name="Kim M.S."/>
            <person name="Lee J.M."/>
            <person name="Cheong K."/>
            <person name="Shin H.S."/>
            <person name="Kim S.B."/>
            <person name="Han K."/>
            <person name="Lee J."/>
            <person name="Park M."/>
            <person name="Lee H.A."/>
            <person name="Lee H.Y."/>
            <person name="Lee Y."/>
            <person name="Oh S."/>
            <person name="Lee J.H."/>
            <person name="Choi E."/>
            <person name="Choi E."/>
            <person name="Lee S.E."/>
            <person name="Jeon J."/>
            <person name="Kim H."/>
            <person name="Choi G."/>
            <person name="Song H."/>
            <person name="Lee J."/>
            <person name="Lee S.C."/>
            <person name="Kwon J.K."/>
            <person name="Lee H.Y."/>
            <person name="Koo N."/>
            <person name="Hong Y."/>
            <person name="Kim R.W."/>
            <person name="Kang W.H."/>
            <person name="Huh J.H."/>
            <person name="Kang B.C."/>
            <person name="Yang T.J."/>
            <person name="Lee Y.H."/>
            <person name="Bennetzen J.L."/>
            <person name="Choi D."/>
        </authorList>
    </citation>
    <scope>NUCLEOTIDE SEQUENCE [LARGE SCALE GENOMIC DNA]</scope>
    <source>
        <strain evidence="7">cv. PBC81</strain>
    </source>
</reference>
<dbReference type="Gene3D" id="3.40.395.10">
    <property type="entry name" value="Adenoviral Proteinase, Chain A"/>
    <property type="match status" value="1"/>
</dbReference>
<dbReference type="EMBL" id="MLFT02000003">
    <property type="protein sequence ID" value="PHT53133.1"/>
    <property type="molecule type" value="Genomic_DNA"/>
</dbReference>
<dbReference type="PANTHER" id="PTHR31470">
    <property type="entry name" value="CYSTEINE PROTEINASES SUPERFAMILY PROTEIN-RELATED-RELATED"/>
    <property type="match status" value="1"/>
</dbReference>
<feature type="region of interest" description="Disordered" evidence="4">
    <location>
        <begin position="1"/>
        <end position="55"/>
    </location>
</feature>
<feature type="compositionally biased region" description="Basic and acidic residues" evidence="4">
    <location>
        <begin position="110"/>
        <end position="138"/>
    </location>
</feature>
<dbReference type="GO" id="GO:0006508">
    <property type="term" value="P:proteolysis"/>
    <property type="evidence" value="ECO:0007669"/>
    <property type="project" value="UniProtKB-KW"/>
</dbReference>
<evidence type="ECO:0000256" key="3">
    <source>
        <dbReference type="ARBA" id="ARBA00022801"/>
    </source>
</evidence>
<dbReference type="PROSITE" id="PS50600">
    <property type="entry name" value="ULP_PROTEASE"/>
    <property type="match status" value="1"/>
</dbReference>
<evidence type="ECO:0000256" key="4">
    <source>
        <dbReference type="SAM" id="MobiDB-lite"/>
    </source>
</evidence>
<evidence type="ECO:0000256" key="2">
    <source>
        <dbReference type="ARBA" id="ARBA00022670"/>
    </source>
</evidence>
<dbReference type="AlphaFoldDB" id="A0A2G2X6N0"/>
<protein>
    <recommendedName>
        <fullName evidence="5">Ubiquitin-like protease family profile domain-containing protein</fullName>
    </recommendedName>
</protein>
<dbReference type="Pfam" id="PF02902">
    <property type="entry name" value="Peptidase_C48"/>
    <property type="match status" value="1"/>
</dbReference>
<organism evidence="6 7">
    <name type="scientific">Capsicum baccatum</name>
    <name type="common">Peruvian pepper</name>
    <dbReference type="NCBI Taxonomy" id="33114"/>
    <lineage>
        <taxon>Eukaryota</taxon>
        <taxon>Viridiplantae</taxon>
        <taxon>Streptophyta</taxon>
        <taxon>Embryophyta</taxon>
        <taxon>Tracheophyta</taxon>
        <taxon>Spermatophyta</taxon>
        <taxon>Magnoliopsida</taxon>
        <taxon>eudicotyledons</taxon>
        <taxon>Gunneridae</taxon>
        <taxon>Pentapetalae</taxon>
        <taxon>asterids</taxon>
        <taxon>lamiids</taxon>
        <taxon>Solanales</taxon>
        <taxon>Solanaceae</taxon>
        <taxon>Solanoideae</taxon>
        <taxon>Capsiceae</taxon>
        <taxon>Capsicum</taxon>
    </lineage>
</organism>
<keyword evidence="3" id="KW-0378">Hydrolase</keyword>
<comment type="similarity">
    <text evidence="1">Belongs to the peptidase C48 family.</text>
</comment>
<dbReference type="SUPFAM" id="SSF54001">
    <property type="entry name" value="Cysteine proteinases"/>
    <property type="match status" value="1"/>
</dbReference>
<feature type="compositionally biased region" description="Basic and acidic residues" evidence="4">
    <location>
        <begin position="17"/>
        <end position="55"/>
    </location>
</feature>
<gene>
    <name evidence="6" type="ORF">CQW23_07595</name>
</gene>
<keyword evidence="2" id="KW-0645">Protease</keyword>
<sequence>MRLDAVQSLHPPAKKQKIVEETEKPRVSLDKDKVVPNVEMRDADKTSASSEEKLSQSKFDLDEIKSYVRTYVDMKFNDLQKLMVDQYTRLLGVVKEGFASFGKVTQYPVHESEKGNPDIKEDPPQSLNEHKTDAKSDNVVDDADEDLSKAVTLYVPPSRAAYPIRINYIDAVGIDICDRQGNIDRCFLPREIGSHQKYISHHLSVCLILGQKIRIHQSHKKLKYSFEGHNINGTYAEDLFSKFFVWMSAGLYDPHATKKGKDEYYTAKYTDLKSSLDFVVALPVKKSGFYYMAQSSNCWNDEHIDVVFYYLRKKAKLDTTSEYKYTIVNCVFMNYIHDTYTHYHRSHCKIDLSSYDKNVHSTKVASVERSICEIMQGLCIPAGIPWHLTGEVYVPINCKGSFHWVLAVIVLKEKCICIYDSMKGHRGHADEIKDLAEMLSTYLKIYDFFEIKDRTDWSLLDAYKEKTDQHAFDVHIVDGIVQQSSGSPKDCGLFVAAYAEFLSDRLQIPSSEFDSKKHRTRYISLLRDYGVNKACTGYVSDNQDPPRPKRTFIRYEDT</sequence>
<dbReference type="InterPro" id="IPR003653">
    <property type="entry name" value="Peptidase_C48_C"/>
</dbReference>
<feature type="domain" description="Ubiquitin-like protease family profile" evidence="5">
    <location>
        <begin position="282"/>
        <end position="502"/>
    </location>
</feature>
<dbReference type="InterPro" id="IPR038765">
    <property type="entry name" value="Papain-like_cys_pep_sf"/>
</dbReference>
<comment type="caution">
    <text evidence="6">The sequence shown here is derived from an EMBL/GenBank/DDBJ whole genome shotgun (WGS) entry which is preliminary data.</text>
</comment>
<evidence type="ECO:0000259" key="5">
    <source>
        <dbReference type="PROSITE" id="PS50600"/>
    </source>
</evidence>
<proteinExistence type="inferred from homology"/>
<dbReference type="PANTHER" id="PTHR31470:SF46">
    <property type="entry name" value="ULP1 PROTEASE FAMILY, C-TERMINAL CATALYTIC DOMAIN CONTAINING PROTEIN"/>
    <property type="match status" value="1"/>
</dbReference>
<reference evidence="7" key="2">
    <citation type="journal article" date="2017" name="J. Anim. Genet.">
        <title>Multiple reference genome sequences of hot pepper reveal the massive evolution of plant disease resistance genes by retroduplication.</title>
        <authorList>
            <person name="Kim S."/>
            <person name="Park J."/>
            <person name="Yeom S.-I."/>
            <person name="Kim Y.-M."/>
            <person name="Seo E."/>
            <person name="Kim K.-T."/>
            <person name="Kim M.-S."/>
            <person name="Lee J.M."/>
            <person name="Cheong K."/>
            <person name="Shin H.-S."/>
            <person name="Kim S.-B."/>
            <person name="Han K."/>
            <person name="Lee J."/>
            <person name="Park M."/>
            <person name="Lee H.-A."/>
            <person name="Lee H.-Y."/>
            <person name="Lee Y."/>
            <person name="Oh S."/>
            <person name="Lee J.H."/>
            <person name="Choi E."/>
            <person name="Choi E."/>
            <person name="Lee S.E."/>
            <person name="Jeon J."/>
            <person name="Kim H."/>
            <person name="Choi G."/>
            <person name="Song H."/>
            <person name="Lee J."/>
            <person name="Lee S.-C."/>
            <person name="Kwon J.-K."/>
            <person name="Lee H.-Y."/>
            <person name="Koo N."/>
            <person name="Hong Y."/>
            <person name="Kim R.W."/>
            <person name="Kang W.-H."/>
            <person name="Huh J.H."/>
            <person name="Kang B.-C."/>
            <person name="Yang T.-J."/>
            <person name="Lee Y.-H."/>
            <person name="Bennetzen J.L."/>
            <person name="Choi D."/>
        </authorList>
    </citation>
    <scope>NUCLEOTIDE SEQUENCE [LARGE SCALE GENOMIC DNA]</scope>
    <source>
        <strain evidence="7">cv. PBC81</strain>
    </source>
</reference>
<dbReference type="GO" id="GO:0008234">
    <property type="term" value="F:cysteine-type peptidase activity"/>
    <property type="evidence" value="ECO:0007669"/>
    <property type="project" value="InterPro"/>
</dbReference>
<evidence type="ECO:0000256" key="1">
    <source>
        <dbReference type="ARBA" id="ARBA00005234"/>
    </source>
</evidence>
<evidence type="ECO:0000313" key="7">
    <source>
        <dbReference type="Proteomes" id="UP000224567"/>
    </source>
</evidence>
<name>A0A2G2X6N0_CAPBA</name>
<feature type="region of interest" description="Disordered" evidence="4">
    <location>
        <begin position="109"/>
        <end position="139"/>
    </location>
</feature>
<accession>A0A2G2X6N0</accession>